<keyword evidence="2" id="KW-1185">Reference proteome</keyword>
<reference evidence="1 2" key="1">
    <citation type="submission" date="2020-03" db="EMBL/GenBank/DDBJ databases">
        <title>Isolation of cellulose-producing strains, genome characterization and application of the synthesized cellulose films as an economical and sustainable material for piezoelectric sensor construction.</title>
        <authorList>
            <person name="Mangayil R.K."/>
        </authorList>
    </citation>
    <scope>NUCLEOTIDE SEQUENCE [LARGE SCALE GENOMIC DNA]</scope>
    <source>
        <strain evidence="1 2">ENS 9a1a</strain>
    </source>
</reference>
<dbReference type="EMBL" id="CP050139">
    <property type="protein sequence ID" value="QIP34088.1"/>
    <property type="molecule type" value="Genomic_DNA"/>
</dbReference>
<accession>A0A858JK25</accession>
<organism evidence="1 2">
    <name type="scientific">Komagataeibacter rhaeticus</name>
    <dbReference type="NCBI Taxonomy" id="215221"/>
    <lineage>
        <taxon>Bacteria</taxon>
        <taxon>Pseudomonadati</taxon>
        <taxon>Pseudomonadota</taxon>
        <taxon>Alphaproteobacteria</taxon>
        <taxon>Acetobacterales</taxon>
        <taxon>Acetobacteraceae</taxon>
        <taxon>Komagataeibacter</taxon>
    </lineage>
</organism>
<evidence type="ECO:0000313" key="2">
    <source>
        <dbReference type="Proteomes" id="UP000502533"/>
    </source>
</evidence>
<protein>
    <submittedName>
        <fullName evidence="1">Uncharacterized protein</fullName>
    </submittedName>
</protein>
<dbReference type="AlphaFoldDB" id="A0A858JK25"/>
<dbReference type="GeneID" id="85021381"/>
<dbReference type="RefSeq" id="WP_007399356.1">
    <property type="nucleotide sequence ID" value="NZ_CALMTF010000039.1"/>
</dbReference>
<sequence length="115" mass="12753">MLFPACFCHYGHGTTFSGSGPPHVTEVDIIFSLKMIIIIIINNTTRGLPDSFPTVDFPTFLTEPQRHHPGPGDAVLLWTAAIRKAHIFMAGVRGRALFQLTRTGEREDDTVHVPK</sequence>
<dbReference type="KEGG" id="kre:GWK63_04350"/>
<name>A0A858JK25_9PROT</name>
<dbReference type="Proteomes" id="UP000502533">
    <property type="component" value="Chromosome"/>
</dbReference>
<evidence type="ECO:0000313" key="1">
    <source>
        <dbReference type="EMBL" id="QIP34088.1"/>
    </source>
</evidence>
<gene>
    <name evidence="1" type="ORF">GWK63_04350</name>
</gene>
<proteinExistence type="predicted"/>